<dbReference type="InterPro" id="IPR006342">
    <property type="entry name" value="FkbM_mtfrase"/>
</dbReference>
<proteinExistence type="predicted"/>
<organism evidence="2 3">
    <name type="scientific">Coccomyxa subellipsoidea (strain C-169)</name>
    <name type="common">Green microalga</name>
    <dbReference type="NCBI Taxonomy" id="574566"/>
    <lineage>
        <taxon>Eukaryota</taxon>
        <taxon>Viridiplantae</taxon>
        <taxon>Chlorophyta</taxon>
        <taxon>core chlorophytes</taxon>
        <taxon>Trebouxiophyceae</taxon>
        <taxon>Trebouxiophyceae incertae sedis</taxon>
        <taxon>Coccomyxaceae</taxon>
        <taxon>Coccomyxa</taxon>
        <taxon>Coccomyxa subellipsoidea</taxon>
    </lineage>
</organism>
<comment type="caution">
    <text evidence="2">The sequence shown here is derived from an EMBL/GenBank/DDBJ whole genome shotgun (WGS) entry which is preliminary data.</text>
</comment>
<evidence type="ECO:0000313" key="2">
    <source>
        <dbReference type="EMBL" id="EIE21830.1"/>
    </source>
</evidence>
<name>I0YTW1_COCSC</name>
<gene>
    <name evidence="2" type="ORF">COCSUDRAFT_56281</name>
</gene>
<dbReference type="RefSeq" id="XP_005646374.1">
    <property type="nucleotide sequence ID" value="XM_005646317.1"/>
</dbReference>
<dbReference type="Proteomes" id="UP000007264">
    <property type="component" value="Unassembled WGS sequence"/>
</dbReference>
<dbReference type="Gene3D" id="3.40.50.150">
    <property type="entry name" value="Vaccinia Virus protein VP39"/>
    <property type="match status" value="1"/>
</dbReference>
<protein>
    <recommendedName>
        <fullName evidence="1">Methyltransferase FkbM domain-containing protein</fullName>
    </recommendedName>
</protein>
<dbReference type="SUPFAM" id="SSF53335">
    <property type="entry name" value="S-adenosyl-L-methionine-dependent methyltransferases"/>
    <property type="match status" value="1"/>
</dbReference>
<keyword evidence="3" id="KW-1185">Reference proteome</keyword>
<dbReference type="AlphaFoldDB" id="I0YTW1"/>
<evidence type="ECO:0000259" key="1">
    <source>
        <dbReference type="Pfam" id="PF05050"/>
    </source>
</evidence>
<dbReference type="EMBL" id="AGSI01000011">
    <property type="protein sequence ID" value="EIE21830.1"/>
    <property type="molecule type" value="Genomic_DNA"/>
</dbReference>
<dbReference type="GeneID" id="17039815"/>
<reference evidence="2 3" key="1">
    <citation type="journal article" date="2012" name="Genome Biol.">
        <title>The genome of the polar eukaryotic microalga coccomyxa subellipsoidea reveals traits of cold adaptation.</title>
        <authorList>
            <person name="Blanc G."/>
            <person name="Agarkova I."/>
            <person name="Grimwood J."/>
            <person name="Kuo A."/>
            <person name="Brueggeman A."/>
            <person name="Dunigan D."/>
            <person name="Gurnon J."/>
            <person name="Ladunga I."/>
            <person name="Lindquist E."/>
            <person name="Lucas S."/>
            <person name="Pangilinan J."/>
            <person name="Proschold T."/>
            <person name="Salamov A."/>
            <person name="Schmutz J."/>
            <person name="Weeks D."/>
            <person name="Yamada T."/>
            <person name="Claverie J.M."/>
            <person name="Grigoriev I."/>
            <person name="Van Etten J."/>
            <person name="Lomsadze A."/>
            <person name="Borodovsky M."/>
        </authorList>
    </citation>
    <scope>NUCLEOTIDE SEQUENCE [LARGE SCALE GENOMIC DNA]</scope>
    <source>
        <strain evidence="2 3">C-169</strain>
    </source>
</reference>
<accession>I0YTW1</accession>
<dbReference type="OrthoDB" id="10267992at2759"/>
<feature type="domain" description="Methyltransferase FkbM" evidence="1">
    <location>
        <begin position="20"/>
        <end position="190"/>
    </location>
</feature>
<dbReference type="KEGG" id="csl:COCSUDRAFT_56281"/>
<dbReference type="InterPro" id="IPR029063">
    <property type="entry name" value="SAM-dependent_MTases_sf"/>
</dbReference>
<sequence>MDNPNDPFLVHLGKYERHRKIFVEPIPVLFHQLKQNLGNMTNATFINAAISSMAEGDPDESGHDSKSTATMFCVQSEQSAPTKPANGTQLPFWADQICSFSHDHITKLLPNAQVKSVEVQSLTVRQMLHQHDISDVLVVLIDTEGFDWQVLRQLPLHRASFRPVLIGFENQHLSKGDLAATSDFLHGHGYAVTHDAATFNTFALAMA</sequence>
<evidence type="ECO:0000313" key="3">
    <source>
        <dbReference type="Proteomes" id="UP000007264"/>
    </source>
</evidence>
<dbReference type="Pfam" id="PF05050">
    <property type="entry name" value="Methyltransf_21"/>
    <property type="match status" value="1"/>
</dbReference>